<keyword evidence="3" id="KW-0808">Transferase</keyword>
<sequence length="178" mass="19747">MAKISQQLKSFARRSDANELSEVKLAPVLFSTIELIQPQLKSHQVKLNCFIDQQEVLVVINPIQLEQVLINLMTNAMQAMENSPQKQLNLSVETTNQTVVIHVDDSGPGLQNYSKENLFEPFYTTKENGLGLGLSISQQIIQNLHGKIHVTQSSLGGARFSVELPITDSALTPIRKPV</sequence>
<keyword evidence="5 9" id="KW-0418">Kinase</keyword>
<dbReference type="InterPro" id="IPR005467">
    <property type="entry name" value="His_kinase_dom"/>
</dbReference>
<dbReference type="AlphaFoldDB" id="A0A090S0A8"/>
<gene>
    <name evidence="9" type="ORF">JCM19235_4139</name>
</gene>
<comment type="caution">
    <text evidence="9">The sequence shown here is derived from an EMBL/GenBank/DDBJ whole genome shotgun (WGS) entry which is preliminary data.</text>
</comment>
<dbReference type="EMBL" id="BBMR01000005">
    <property type="protein sequence ID" value="GAL19939.1"/>
    <property type="molecule type" value="Genomic_DNA"/>
</dbReference>
<evidence type="ECO:0000256" key="2">
    <source>
        <dbReference type="ARBA" id="ARBA00012438"/>
    </source>
</evidence>
<dbReference type="Proteomes" id="UP000029228">
    <property type="component" value="Unassembled WGS sequence"/>
</dbReference>
<protein>
    <recommendedName>
        <fullName evidence="2">histidine kinase</fullName>
        <ecNumber evidence="2">2.7.13.3</ecNumber>
    </recommendedName>
</protein>
<dbReference type="InterPro" id="IPR003594">
    <property type="entry name" value="HATPase_dom"/>
</dbReference>
<proteinExistence type="predicted"/>
<name>A0A090S0A8_9VIBR</name>
<dbReference type="PROSITE" id="PS50109">
    <property type="entry name" value="HIS_KIN"/>
    <property type="match status" value="1"/>
</dbReference>
<dbReference type="STRING" id="990268.JCM19235_4139"/>
<keyword evidence="4" id="KW-0547">Nucleotide-binding</keyword>
<reference evidence="9 10" key="1">
    <citation type="submission" date="2014-09" db="EMBL/GenBank/DDBJ databases">
        <title>Vibrio maritimus JCM 19235. (C45) whole genome shotgun sequence.</title>
        <authorList>
            <person name="Sawabe T."/>
            <person name="Meirelles P."/>
            <person name="Nakanishi M."/>
            <person name="Sayaka M."/>
            <person name="Hattori M."/>
            <person name="Ohkuma M."/>
        </authorList>
    </citation>
    <scope>NUCLEOTIDE SEQUENCE [LARGE SCALE GENOMIC DNA]</scope>
    <source>
        <strain evidence="10">JCM19235</strain>
    </source>
</reference>
<feature type="domain" description="Histidine kinase" evidence="8">
    <location>
        <begin position="1"/>
        <end position="168"/>
    </location>
</feature>
<dbReference type="SMART" id="SM00387">
    <property type="entry name" value="HATPase_c"/>
    <property type="match status" value="1"/>
</dbReference>
<dbReference type="GO" id="GO:0004673">
    <property type="term" value="F:protein histidine kinase activity"/>
    <property type="evidence" value="ECO:0007669"/>
    <property type="project" value="UniProtKB-EC"/>
</dbReference>
<dbReference type="GO" id="GO:0000160">
    <property type="term" value="P:phosphorelay signal transduction system"/>
    <property type="evidence" value="ECO:0007669"/>
    <property type="project" value="UniProtKB-KW"/>
</dbReference>
<evidence type="ECO:0000313" key="10">
    <source>
        <dbReference type="Proteomes" id="UP000029228"/>
    </source>
</evidence>
<dbReference type="InterPro" id="IPR036890">
    <property type="entry name" value="HATPase_C_sf"/>
</dbReference>
<evidence type="ECO:0000256" key="7">
    <source>
        <dbReference type="ARBA" id="ARBA00023012"/>
    </source>
</evidence>
<dbReference type="SUPFAM" id="SSF55874">
    <property type="entry name" value="ATPase domain of HSP90 chaperone/DNA topoisomerase II/histidine kinase"/>
    <property type="match status" value="1"/>
</dbReference>
<dbReference type="EC" id="2.7.13.3" evidence="2"/>
<evidence type="ECO:0000256" key="1">
    <source>
        <dbReference type="ARBA" id="ARBA00000085"/>
    </source>
</evidence>
<evidence type="ECO:0000256" key="3">
    <source>
        <dbReference type="ARBA" id="ARBA00022679"/>
    </source>
</evidence>
<dbReference type="PANTHER" id="PTHR43065:SF46">
    <property type="entry name" value="C4-DICARBOXYLATE TRANSPORT SENSOR PROTEIN DCTB"/>
    <property type="match status" value="1"/>
</dbReference>
<dbReference type="PANTHER" id="PTHR43065">
    <property type="entry name" value="SENSOR HISTIDINE KINASE"/>
    <property type="match status" value="1"/>
</dbReference>
<evidence type="ECO:0000313" key="9">
    <source>
        <dbReference type="EMBL" id="GAL19939.1"/>
    </source>
</evidence>
<dbReference type="Pfam" id="PF02518">
    <property type="entry name" value="HATPase_c"/>
    <property type="match status" value="1"/>
</dbReference>
<dbReference type="GO" id="GO:0005524">
    <property type="term" value="F:ATP binding"/>
    <property type="evidence" value="ECO:0007669"/>
    <property type="project" value="UniProtKB-KW"/>
</dbReference>
<evidence type="ECO:0000256" key="4">
    <source>
        <dbReference type="ARBA" id="ARBA00022741"/>
    </source>
</evidence>
<dbReference type="PRINTS" id="PR00344">
    <property type="entry name" value="BCTRLSENSOR"/>
</dbReference>
<evidence type="ECO:0000256" key="5">
    <source>
        <dbReference type="ARBA" id="ARBA00022777"/>
    </source>
</evidence>
<dbReference type="Gene3D" id="3.30.565.10">
    <property type="entry name" value="Histidine kinase-like ATPase, C-terminal domain"/>
    <property type="match status" value="1"/>
</dbReference>
<accession>A0A090S0A8</accession>
<keyword evidence="6" id="KW-0067">ATP-binding</keyword>
<evidence type="ECO:0000256" key="6">
    <source>
        <dbReference type="ARBA" id="ARBA00022840"/>
    </source>
</evidence>
<dbReference type="InterPro" id="IPR004358">
    <property type="entry name" value="Sig_transdc_His_kin-like_C"/>
</dbReference>
<organism evidence="9 10">
    <name type="scientific">Vibrio maritimus</name>
    <dbReference type="NCBI Taxonomy" id="990268"/>
    <lineage>
        <taxon>Bacteria</taxon>
        <taxon>Pseudomonadati</taxon>
        <taxon>Pseudomonadota</taxon>
        <taxon>Gammaproteobacteria</taxon>
        <taxon>Vibrionales</taxon>
        <taxon>Vibrionaceae</taxon>
        <taxon>Vibrio</taxon>
    </lineage>
</organism>
<comment type="catalytic activity">
    <reaction evidence="1">
        <text>ATP + protein L-histidine = ADP + protein N-phospho-L-histidine.</text>
        <dbReference type="EC" id="2.7.13.3"/>
    </reaction>
</comment>
<evidence type="ECO:0000259" key="8">
    <source>
        <dbReference type="PROSITE" id="PS50109"/>
    </source>
</evidence>
<keyword evidence="10" id="KW-1185">Reference proteome</keyword>
<keyword evidence="7" id="KW-0902">Two-component regulatory system</keyword>